<keyword evidence="3" id="KW-1185">Reference proteome</keyword>
<dbReference type="KEGG" id="vg:80020262"/>
<organism evidence="2 3">
    <name type="scientific">Streptomyces phage Success</name>
    <dbReference type="NCBI Taxonomy" id="2999013"/>
    <lineage>
        <taxon>Viruses</taxon>
        <taxon>Duplodnaviria</taxon>
        <taxon>Heunggongvirae</taxon>
        <taxon>Uroviricota</taxon>
        <taxon>Caudoviricetes</taxon>
        <taxon>Successvirus</taxon>
        <taxon>Successvirus success</taxon>
    </lineage>
</organism>
<feature type="region of interest" description="Disordered" evidence="1">
    <location>
        <begin position="35"/>
        <end position="63"/>
    </location>
</feature>
<accession>A0A9E8M5X3</accession>
<dbReference type="GeneID" id="80020262"/>
<gene>
    <name evidence="2" type="primary">70</name>
    <name evidence="2" type="ORF">SEA_SUCCESS_70</name>
</gene>
<evidence type="ECO:0000313" key="3">
    <source>
        <dbReference type="Proteomes" id="UP001163413"/>
    </source>
</evidence>
<dbReference type="Proteomes" id="UP001163413">
    <property type="component" value="Segment"/>
</dbReference>
<sequence length="63" mass="6947">MAKRYRVVLSAYATTVVYVEADNYTEANRAAKEEIKAGRAKPLPIKADQWTPTSTSDMSGPRA</sequence>
<protein>
    <submittedName>
        <fullName evidence="2">Uncharacterized protein</fullName>
    </submittedName>
</protein>
<dbReference type="EMBL" id="OP751148">
    <property type="protein sequence ID" value="WAB08849.1"/>
    <property type="molecule type" value="Genomic_DNA"/>
</dbReference>
<reference evidence="2" key="1">
    <citation type="submission" date="2022-10" db="EMBL/GenBank/DDBJ databases">
        <authorList>
            <person name="Roth M.A."/>
            <person name="Wohlstadter N.E."/>
            <person name="Arguedas X."/>
            <person name="Leighton H.R."/>
            <person name="Msuya J.A."/>
            <person name="Pravda N."/>
            <person name="Shaffer C.D."/>
            <person name="Weston-Hafer K.A."/>
            <person name="Russell D.A."/>
            <person name="Jacobs-Sera D."/>
            <person name="Hatfull G.F."/>
        </authorList>
    </citation>
    <scope>NUCLEOTIDE SEQUENCE</scope>
</reference>
<proteinExistence type="predicted"/>
<name>A0A9E8M5X3_9CAUD</name>
<dbReference type="RefSeq" id="YP_010755594.1">
    <property type="nucleotide sequence ID" value="NC_073472.1"/>
</dbReference>
<evidence type="ECO:0000313" key="2">
    <source>
        <dbReference type="EMBL" id="WAB08849.1"/>
    </source>
</evidence>
<feature type="compositionally biased region" description="Polar residues" evidence="1">
    <location>
        <begin position="50"/>
        <end position="63"/>
    </location>
</feature>
<evidence type="ECO:0000256" key="1">
    <source>
        <dbReference type="SAM" id="MobiDB-lite"/>
    </source>
</evidence>